<organism evidence="2 3">
    <name type="scientific">Lactuca saligna</name>
    <name type="common">Willowleaf lettuce</name>
    <dbReference type="NCBI Taxonomy" id="75948"/>
    <lineage>
        <taxon>Eukaryota</taxon>
        <taxon>Viridiplantae</taxon>
        <taxon>Streptophyta</taxon>
        <taxon>Embryophyta</taxon>
        <taxon>Tracheophyta</taxon>
        <taxon>Spermatophyta</taxon>
        <taxon>Magnoliopsida</taxon>
        <taxon>eudicotyledons</taxon>
        <taxon>Gunneridae</taxon>
        <taxon>Pentapetalae</taxon>
        <taxon>asterids</taxon>
        <taxon>campanulids</taxon>
        <taxon>Asterales</taxon>
        <taxon>Asteraceae</taxon>
        <taxon>Cichorioideae</taxon>
        <taxon>Cichorieae</taxon>
        <taxon>Lactucinae</taxon>
        <taxon>Lactuca</taxon>
    </lineage>
</organism>
<feature type="compositionally biased region" description="Acidic residues" evidence="1">
    <location>
        <begin position="306"/>
        <end position="325"/>
    </location>
</feature>
<dbReference type="PANTHER" id="PTHR37198">
    <property type="entry name" value="NUCLEOLIN"/>
    <property type="match status" value="1"/>
</dbReference>
<proteinExistence type="predicted"/>
<evidence type="ECO:0000256" key="1">
    <source>
        <dbReference type="SAM" id="MobiDB-lite"/>
    </source>
</evidence>
<feature type="region of interest" description="Disordered" evidence="1">
    <location>
        <begin position="198"/>
        <end position="223"/>
    </location>
</feature>
<accession>A0AA36EGF4</accession>
<feature type="region of interest" description="Disordered" evidence="1">
    <location>
        <begin position="252"/>
        <end position="414"/>
    </location>
</feature>
<keyword evidence="3" id="KW-1185">Reference proteome</keyword>
<name>A0AA36EGF4_LACSI</name>
<dbReference type="EMBL" id="OX465084">
    <property type="protein sequence ID" value="CAI9295528.1"/>
    <property type="molecule type" value="Genomic_DNA"/>
</dbReference>
<evidence type="ECO:0000313" key="3">
    <source>
        <dbReference type="Proteomes" id="UP001177003"/>
    </source>
</evidence>
<dbReference type="AlphaFoldDB" id="A0AA36EGF4"/>
<feature type="compositionally biased region" description="Basic and acidic residues" evidence="1">
    <location>
        <begin position="476"/>
        <end position="495"/>
    </location>
</feature>
<gene>
    <name evidence="2" type="ORF">LSALG_LOCUS34462</name>
</gene>
<sequence length="664" mass="74675">MTQKFLKKMILEVGCVDGNSGEREETSSGGEVSVSGDGVIEWKTLTSPTMERWTEMVSHDGDGMICWEKNNRVIVSYSMEDQDPDPESEWAIQEYSPSKEGEGETTMVKWILNKGYSIGKKMVVTGIVVSSAPLVLPPLLVFSAMGVAFSVPFGLVYASYACTNSLMNKLFPTPASVSPLLLEYYPDEEEVDSKFDLHEGGDDYTNENEEGELRKENVTQEEEEARIWETEEGTESPNGCEQEVEALATNVDGDVDEKGYYTDDEEKGEDGPENVVRVEYHDLMEENEDEKEREDEDDVLQRESGIEEEEREQMEDINEGIEMADDEHKQTQEVSTTTSSGEDEQGYEEDDGEYLEGDDDSLQEQEERNKVEVNKDEMEEIVKGSTGLLEKLRDEGTIDGHESTSSNEVFEENKDDVEMIETVIVEEIESQKLINDGSKHEEMHRIVILAEGNEENNFNSREVEDLDLVVREVVGDTRKEESDAKATRENMEKTSNDGSEDAILKTNKEHLVHSDEDASARVIGDESGLDLFDKRNTTIDFEILEGGDELKKNTVDDNEDVMSLPGFRHAPLDSDNVKVTSKNDRKTPSREDVLEDEKIWEKIGAMRAIVGYKAPSEATFMEELKALYVFTGVEPPASFKGDSDSDRDEVNAKLKFLMSIVGVK</sequence>
<feature type="compositionally biased region" description="Acidic residues" evidence="1">
    <location>
        <begin position="285"/>
        <end position="298"/>
    </location>
</feature>
<evidence type="ECO:0000313" key="2">
    <source>
        <dbReference type="EMBL" id="CAI9295528.1"/>
    </source>
</evidence>
<dbReference type="PANTHER" id="PTHR37198:SF1">
    <property type="entry name" value="NUCLEOLIN"/>
    <property type="match status" value="1"/>
</dbReference>
<dbReference type="Proteomes" id="UP001177003">
    <property type="component" value="Chromosome 8"/>
</dbReference>
<feature type="compositionally biased region" description="Basic and acidic residues" evidence="1">
    <location>
        <begin position="365"/>
        <end position="382"/>
    </location>
</feature>
<feature type="compositionally biased region" description="Acidic residues" evidence="1">
    <location>
        <begin position="341"/>
        <end position="364"/>
    </location>
</feature>
<protein>
    <submittedName>
        <fullName evidence="2">Uncharacterized protein</fullName>
    </submittedName>
</protein>
<feature type="compositionally biased region" description="Basic and acidic residues" evidence="1">
    <location>
        <begin position="390"/>
        <end position="402"/>
    </location>
</feature>
<reference evidence="2" key="1">
    <citation type="submission" date="2023-04" db="EMBL/GenBank/DDBJ databases">
        <authorList>
            <person name="Vijverberg K."/>
            <person name="Xiong W."/>
            <person name="Schranz E."/>
        </authorList>
    </citation>
    <scope>NUCLEOTIDE SEQUENCE</scope>
</reference>
<feature type="region of interest" description="Disordered" evidence="1">
    <location>
        <begin position="476"/>
        <end position="499"/>
    </location>
</feature>
<feature type="compositionally biased region" description="Acidic residues" evidence="1">
    <location>
        <begin position="262"/>
        <end position="272"/>
    </location>
</feature>